<feature type="transmembrane region" description="Helical" evidence="7">
    <location>
        <begin position="77"/>
        <end position="98"/>
    </location>
</feature>
<dbReference type="SUPFAM" id="SSF161098">
    <property type="entry name" value="MetI-like"/>
    <property type="match status" value="1"/>
</dbReference>
<accession>A0ABV7X382</accession>
<feature type="transmembrane region" description="Helical" evidence="7">
    <location>
        <begin position="185"/>
        <end position="207"/>
    </location>
</feature>
<keyword evidence="3" id="KW-1003">Cell membrane</keyword>
<evidence type="ECO:0000256" key="1">
    <source>
        <dbReference type="ARBA" id="ARBA00004651"/>
    </source>
</evidence>
<comment type="caution">
    <text evidence="9">The sequence shown here is derived from an EMBL/GenBank/DDBJ whole genome shotgun (WGS) entry which is preliminary data.</text>
</comment>
<organism evidence="9 10">
    <name type="scientific">Devosia honganensis</name>
    <dbReference type="NCBI Taxonomy" id="1610527"/>
    <lineage>
        <taxon>Bacteria</taxon>
        <taxon>Pseudomonadati</taxon>
        <taxon>Pseudomonadota</taxon>
        <taxon>Alphaproteobacteria</taxon>
        <taxon>Hyphomicrobiales</taxon>
        <taxon>Devosiaceae</taxon>
        <taxon>Devosia</taxon>
    </lineage>
</organism>
<feature type="domain" description="ABC transmembrane type-1" evidence="8">
    <location>
        <begin position="73"/>
        <end position="263"/>
    </location>
</feature>
<gene>
    <name evidence="9" type="ORF">ACFOOL_13895</name>
</gene>
<keyword evidence="4 7" id="KW-0812">Transmembrane</keyword>
<dbReference type="Pfam" id="PF00528">
    <property type="entry name" value="BPD_transp_1"/>
    <property type="match status" value="1"/>
</dbReference>
<dbReference type="Gene3D" id="1.10.3720.10">
    <property type="entry name" value="MetI-like"/>
    <property type="match status" value="1"/>
</dbReference>
<dbReference type="CDD" id="cd06261">
    <property type="entry name" value="TM_PBP2"/>
    <property type="match status" value="1"/>
</dbReference>
<name>A0ABV7X382_9HYPH</name>
<feature type="transmembrane region" description="Helical" evidence="7">
    <location>
        <begin position="12"/>
        <end position="34"/>
    </location>
</feature>
<dbReference type="PANTHER" id="PTHR32243:SF18">
    <property type="entry name" value="INNER MEMBRANE ABC TRANSPORTER PERMEASE PROTEIN YCJP"/>
    <property type="match status" value="1"/>
</dbReference>
<evidence type="ECO:0000256" key="7">
    <source>
        <dbReference type="RuleBase" id="RU363032"/>
    </source>
</evidence>
<keyword evidence="10" id="KW-1185">Reference proteome</keyword>
<comment type="subcellular location">
    <subcellularLocation>
        <location evidence="1 7">Cell membrane</location>
        <topology evidence="1 7">Multi-pass membrane protein</topology>
    </subcellularLocation>
</comment>
<keyword evidence="2 7" id="KW-0813">Transport</keyword>
<dbReference type="InterPro" id="IPR035906">
    <property type="entry name" value="MetI-like_sf"/>
</dbReference>
<comment type="similarity">
    <text evidence="7">Belongs to the binding-protein-dependent transport system permease family.</text>
</comment>
<evidence type="ECO:0000313" key="10">
    <source>
        <dbReference type="Proteomes" id="UP001595613"/>
    </source>
</evidence>
<dbReference type="PROSITE" id="PS50928">
    <property type="entry name" value="ABC_TM1"/>
    <property type="match status" value="1"/>
</dbReference>
<dbReference type="Proteomes" id="UP001595613">
    <property type="component" value="Unassembled WGS sequence"/>
</dbReference>
<evidence type="ECO:0000259" key="8">
    <source>
        <dbReference type="PROSITE" id="PS50928"/>
    </source>
</evidence>
<dbReference type="RefSeq" id="WP_380097809.1">
    <property type="nucleotide sequence ID" value="NZ_JBHRYD010000013.1"/>
</dbReference>
<keyword evidence="6 7" id="KW-0472">Membrane</keyword>
<proteinExistence type="inferred from homology"/>
<feature type="transmembrane region" description="Helical" evidence="7">
    <location>
        <begin position="142"/>
        <end position="164"/>
    </location>
</feature>
<evidence type="ECO:0000256" key="3">
    <source>
        <dbReference type="ARBA" id="ARBA00022475"/>
    </source>
</evidence>
<evidence type="ECO:0000256" key="5">
    <source>
        <dbReference type="ARBA" id="ARBA00022989"/>
    </source>
</evidence>
<sequence>MVKHTPLWRKIAGTHVPMLLIVAFALAPYVWMFMTSVTPESRLQQVGVQIDPGGWTFDNFVRLFARTSFLGNMVNSLIVSVGTVAVALALSITAAYAFSRFNFAGRRLLMAQFLMVNMFPIVLLILPLFILMRRLGLLDTHLALVVANATIAIPFSVWMLTSYINAIPKSIDEAAMSDGCTRLGALWRVILPLCTPGIIATGIYIFITSWNEYIYALTLGGRSVRTITVAIQTLIGEYQIEWGLLTAGGVVGALPATVLFLIIQKRLIGGLTQGAVKG</sequence>
<keyword evidence="5 7" id="KW-1133">Transmembrane helix</keyword>
<reference evidence="10" key="1">
    <citation type="journal article" date="2019" name="Int. J. Syst. Evol. Microbiol.">
        <title>The Global Catalogue of Microorganisms (GCM) 10K type strain sequencing project: providing services to taxonomists for standard genome sequencing and annotation.</title>
        <authorList>
            <consortium name="The Broad Institute Genomics Platform"/>
            <consortium name="The Broad Institute Genome Sequencing Center for Infectious Disease"/>
            <person name="Wu L."/>
            <person name="Ma J."/>
        </authorList>
    </citation>
    <scope>NUCLEOTIDE SEQUENCE [LARGE SCALE GENOMIC DNA]</scope>
    <source>
        <strain evidence="10">KCTC 42281</strain>
    </source>
</reference>
<evidence type="ECO:0000256" key="2">
    <source>
        <dbReference type="ARBA" id="ARBA00022448"/>
    </source>
</evidence>
<dbReference type="InterPro" id="IPR050901">
    <property type="entry name" value="BP-dep_ABC_trans_perm"/>
</dbReference>
<evidence type="ECO:0000256" key="4">
    <source>
        <dbReference type="ARBA" id="ARBA00022692"/>
    </source>
</evidence>
<dbReference type="PANTHER" id="PTHR32243">
    <property type="entry name" value="MALTOSE TRANSPORT SYSTEM PERMEASE-RELATED"/>
    <property type="match status" value="1"/>
</dbReference>
<dbReference type="EMBL" id="JBHRYD010000013">
    <property type="protein sequence ID" value="MFC3705848.1"/>
    <property type="molecule type" value="Genomic_DNA"/>
</dbReference>
<feature type="transmembrane region" description="Helical" evidence="7">
    <location>
        <begin position="242"/>
        <end position="263"/>
    </location>
</feature>
<evidence type="ECO:0000313" key="9">
    <source>
        <dbReference type="EMBL" id="MFC3705848.1"/>
    </source>
</evidence>
<dbReference type="InterPro" id="IPR000515">
    <property type="entry name" value="MetI-like"/>
</dbReference>
<evidence type="ECO:0000256" key="6">
    <source>
        <dbReference type="ARBA" id="ARBA00023136"/>
    </source>
</evidence>
<protein>
    <submittedName>
        <fullName evidence="9">Carbohydrate ABC transporter permease</fullName>
    </submittedName>
</protein>
<feature type="transmembrane region" description="Helical" evidence="7">
    <location>
        <begin position="110"/>
        <end position="130"/>
    </location>
</feature>